<protein>
    <submittedName>
        <fullName evidence="10">Pyridoxal-phosphate dependent enzyme</fullName>
    </submittedName>
</protein>
<comment type="similarity">
    <text evidence="5">Belongs to the serine/threonine dehydratase family.</text>
</comment>
<reference evidence="10 11" key="1">
    <citation type="journal article" date="2020" name="Nature">
        <title>Bacterial chemolithoautotrophy via manganese oxidation.</title>
        <authorList>
            <person name="Yu H."/>
            <person name="Leadbetter J.R."/>
        </authorList>
    </citation>
    <scope>NUCLEOTIDE SEQUENCE [LARGE SCALE GENOMIC DNA]</scope>
    <source>
        <strain evidence="10 11">Mn-1</strain>
    </source>
</reference>
<dbReference type="GO" id="GO:0005524">
    <property type="term" value="F:ATP binding"/>
    <property type="evidence" value="ECO:0007669"/>
    <property type="project" value="TreeGrafter"/>
</dbReference>
<accession>A0A7X6ICB7</accession>
<evidence type="ECO:0000256" key="7">
    <source>
        <dbReference type="ARBA" id="ARBA00022898"/>
    </source>
</evidence>
<dbReference type="InterPro" id="IPR036052">
    <property type="entry name" value="TrpB-like_PALP_sf"/>
</dbReference>
<dbReference type="Proteomes" id="UP000534783">
    <property type="component" value="Unassembled WGS sequence"/>
</dbReference>
<keyword evidence="6" id="KW-0460">Magnesium</keyword>
<gene>
    <name evidence="10" type="ORF">MNODULE_16645</name>
</gene>
<sequence length="325" mass="34520">MSEITFQEIQTAARRLEKNAHRTPVATSDQLNDIVGAEVFCKCENLQRVGAFKFRGAFNLIGQLSEAQRESGVVAFSSGNHAQAVALVAKRLKIPAVIVMPRDSPAVKLAATRGYGAEVILYDRLKDNREAIAKQLSEKRGLTLVPPFDHPHIIAGQGTVALEFLADIPDLDFLVAPIGGGGLISGCSIAAHAIRPGIRIVGVEPETANDTFLSLKQGKIISTPLSRSIADGLLSPAPGRLTFPVMQQHLESVALVTDAEIAEAVRFMLIRMKLLVEPSGAAGVAALMAGKVPGLRGKRVGVVLTGGNVDPSLLGMMLISKDDNR</sequence>
<dbReference type="PANTHER" id="PTHR43050">
    <property type="entry name" value="SERINE / THREONINE RACEMASE FAMILY MEMBER"/>
    <property type="match status" value="1"/>
</dbReference>
<dbReference type="EMBL" id="VTOW01000003">
    <property type="protein sequence ID" value="NKE72381.1"/>
    <property type="molecule type" value="Genomic_DNA"/>
</dbReference>
<evidence type="ECO:0000256" key="4">
    <source>
        <dbReference type="ARBA" id="ARBA00001946"/>
    </source>
</evidence>
<comment type="cofactor">
    <cofactor evidence="3">
        <name>Mn(2+)</name>
        <dbReference type="ChEBI" id="CHEBI:29035"/>
    </cofactor>
</comment>
<dbReference type="GO" id="GO:0070179">
    <property type="term" value="P:D-serine biosynthetic process"/>
    <property type="evidence" value="ECO:0007669"/>
    <property type="project" value="TreeGrafter"/>
</dbReference>
<evidence type="ECO:0000256" key="1">
    <source>
        <dbReference type="ARBA" id="ARBA00001913"/>
    </source>
</evidence>
<comment type="cofactor">
    <cofactor evidence="4">
        <name>Mg(2+)</name>
        <dbReference type="ChEBI" id="CHEBI:18420"/>
    </cofactor>
</comment>
<evidence type="ECO:0000256" key="3">
    <source>
        <dbReference type="ARBA" id="ARBA00001936"/>
    </source>
</evidence>
<comment type="cofactor">
    <cofactor evidence="2">
        <name>pyridoxal 5'-phosphate</name>
        <dbReference type="ChEBI" id="CHEBI:597326"/>
    </cofactor>
</comment>
<dbReference type="InterPro" id="IPR001926">
    <property type="entry name" value="TrpB-like_PALP"/>
</dbReference>
<dbReference type="PROSITE" id="PS00165">
    <property type="entry name" value="DEHYDRATASE_SER_THR"/>
    <property type="match status" value="1"/>
</dbReference>
<proteinExistence type="inferred from homology"/>
<comment type="cofactor">
    <cofactor evidence="1">
        <name>Ca(2+)</name>
        <dbReference type="ChEBI" id="CHEBI:29108"/>
    </cofactor>
</comment>
<evidence type="ECO:0000256" key="8">
    <source>
        <dbReference type="ARBA" id="ARBA00023239"/>
    </source>
</evidence>
<evidence type="ECO:0000259" key="9">
    <source>
        <dbReference type="Pfam" id="PF00291"/>
    </source>
</evidence>
<dbReference type="InterPro" id="IPR000634">
    <property type="entry name" value="Ser/Thr_deHydtase_PyrdxlP-BS"/>
</dbReference>
<dbReference type="FunFam" id="3.40.50.1100:FF:000005">
    <property type="entry name" value="Threonine dehydratase catabolic"/>
    <property type="match status" value="1"/>
</dbReference>
<organism evidence="10 11">
    <name type="scientific">Candidatus Manganitrophus noduliformans</name>
    <dbReference type="NCBI Taxonomy" id="2606439"/>
    <lineage>
        <taxon>Bacteria</taxon>
        <taxon>Pseudomonadati</taxon>
        <taxon>Nitrospirota</taxon>
        <taxon>Nitrospiria</taxon>
        <taxon>Candidatus Troglogloeales</taxon>
        <taxon>Candidatus Manganitrophaceae</taxon>
        <taxon>Candidatus Manganitrophus</taxon>
    </lineage>
</organism>
<feature type="domain" description="Tryptophan synthase beta chain-like PALP" evidence="9">
    <location>
        <begin position="20"/>
        <end position="306"/>
    </location>
</feature>
<comment type="caution">
    <text evidence="10">The sequence shown here is derived from an EMBL/GenBank/DDBJ whole genome shotgun (WGS) entry which is preliminary data.</text>
</comment>
<dbReference type="GO" id="GO:0000287">
    <property type="term" value="F:magnesium ion binding"/>
    <property type="evidence" value="ECO:0007669"/>
    <property type="project" value="TreeGrafter"/>
</dbReference>
<dbReference type="Gene3D" id="3.40.50.1100">
    <property type="match status" value="2"/>
</dbReference>
<dbReference type="GO" id="GO:0018114">
    <property type="term" value="F:threonine racemase activity"/>
    <property type="evidence" value="ECO:0007669"/>
    <property type="project" value="TreeGrafter"/>
</dbReference>
<dbReference type="SUPFAM" id="SSF53686">
    <property type="entry name" value="Tryptophan synthase beta subunit-like PLP-dependent enzymes"/>
    <property type="match status" value="1"/>
</dbReference>
<keyword evidence="8" id="KW-0456">Lyase</keyword>
<dbReference type="GO" id="GO:0003941">
    <property type="term" value="F:L-serine ammonia-lyase activity"/>
    <property type="evidence" value="ECO:0007669"/>
    <property type="project" value="TreeGrafter"/>
</dbReference>
<dbReference type="AlphaFoldDB" id="A0A7X6ICB7"/>
<dbReference type="CDD" id="cd01562">
    <property type="entry name" value="Thr-dehyd"/>
    <property type="match status" value="1"/>
</dbReference>
<dbReference type="Pfam" id="PF00291">
    <property type="entry name" value="PALP"/>
    <property type="match status" value="1"/>
</dbReference>
<dbReference type="FunFam" id="3.40.50.1100:FF:000007">
    <property type="entry name" value="L-threonine dehydratase catabolic TdcB"/>
    <property type="match status" value="1"/>
</dbReference>
<evidence type="ECO:0000256" key="6">
    <source>
        <dbReference type="ARBA" id="ARBA00022842"/>
    </source>
</evidence>
<name>A0A7X6ICB7_9BACT</name>
<keyword evidence="7" id="KW-0663">Pyridoxal phosphate</keyword>
<evidence type="ECO:0000313" key="10">
    <source>
        <dbReference type="EMBL" id="NKE72381.1"/>
    </source>
</evidence>
<evidence type="ECO:0000313" key="11">
    <source>
        <dbReference type="Proteomes" id="UP000534783"/>
    </source>
</evidence>
<evidence type="ECO:0000256" key="5">
    <source>
        <dbReference type="ARBA" id="ARBA00010869"/>
    </source>
</evidence>
<keyword evidence="11" id="KW-1185">Reference proteome</keyword>
<dbReference type="GO" id="GO:0030378">
    <property type="term" value="F:serine racemase activity"/>
    <property type="evidence" value="ECO:0007669"/>
    <property type="project" value="TreeGrafter"/>
</dbReference>
<dbReference type="GO" id="GO:0030170">
    <property type="term" value="F:pyridoxal phosphate binding"/>
    <property type="evidence" value="ECO:0007669"/>
    <property type="project" value="InterPro"/>
</dbReference>
<dbReference type="PANTHER" id="PTHR43050:SF1">
    <property type="entry name" value="SERINE RACEMASE"/>
    <property type="match status" value="1"/>
</dbReference>
<evidence type="ECO:0000256" key="2">
    <source>
        <dbReference type="ARBA" id="ARBA00001933"/>
    </source>
</evidence>